<dbReference type="EMBL" id="JAKIKS010000100">
    <property type="protein sequence ID" value="MCL1126669.1"/>
    <property type="molecule type" value="Genomic_DNA"/>
</dbReference>
<evidence type="ECO:0000313" key="2">
    <source>
        <dbReference type="Proteomes" id="UP001203423"/>
    </source>
</evidence>
<dbReference type="RefSeq" id="WP_248942084.1">
    <property type="nucleotide sequence ID" value="NZ_JAKIKS010000100.1"/>
</dbReference>
<proteinExistence type="predicted"/>
<name>A0ABT0LGK0_9GAMM</name>
<sequence length="337" mass="36078">MEDFEVIPGEHIYIPFAELLGNDSYPENSEITINRVQVDDLDMGVATISTEGVFFKAHEEFIGEATVSYTLADANGGEDTATVTIHVGEPSEEYESFFINAPTVTILTDTNDDGTLSAAELADNPLHGTIDLSVSFDSPLFEGYSLSLTIHNNDEQRDLILSFNDGELVVVNTLGESIAAFSPSTSGGWEEHQHITWSEIQPLNATQPISVSAVLILGHDISDTNYDSASIPVTEPIRDLAISDATEAQLTANNPLDEVAAAQATLAIAEANLATALTNEADAVMNQDEAFIETQTAWTHVINSKSIAENELGTAEANLSGALDVLEAAGNSGRYYH</sequence>
<dbReference type="Gene3D" id="2.60.40.3440">
    <property type="match status" value="1"/>
</dbReference>
<dbReference type="Pfam" id="PF17963">
    <property type="entry name" value="Big_9"/>
    <property type="match status" value="1"/>
</dbReference>
<dbReference type="PROSITE" id="PS00018">
    <property type="entry name" value="EF_HAND_1"/>
    <property type="match status" value="1"/>
</dbReference>
<dbReference type="InterPro" id="IPR018247">
    <property type="entry name" value="EF_Hand_1_Ca_BS"/>
</dbReference>
<organism evidence="1 2">
    <name type="scientific">Shewanella surugensis</name>
    <dbReference type="NCBI Taxonomy" id="212020"/>
    <lineage>
        <taxon>Bacteria</taxon>
        <taxon>Pseudomonadati</taxon>
        <taxon>Pseudomonadota</taxon>
        <taxon>Gammaproteobacteria</taxon>
        <taxon>Alteromonadales</taxon>
        <taxon>Shewanellaceae</taxon>
        <taxon>Shewanella</taxon>
    </lineage>
</organism>
<comment type="caution">
    <text evidence="1">The sequence shown here is derived from an EMBL/GenBank/DDBJ whole genome shotgun (WGS) entry which is preliminary data.</text>
</comment>
<protein>
    <submittedName>
        <fullName evidence="1">Cadherin-like domain-containing protein</fullName>
    </submittedName>
</protein>
<keyword evidence="2" id="KW-1185">Reference proteome</keyword>
<dbReference type="Proteomes" id="UP001203423">
    <property type="component" value="Unassembled WGS sequence"/>
</dbReference>
<accession>A0ABT0LGK0</accession>
<evidence type="ECO:0000313" key="1">
    <source>
        <dbReference type="EMBL" id="MCL1126669.1"/>
    </source>
</evidence>
<reference evidence="1 2" key="1">
    <citation type="submission" date="2022-01" db="EMBL/GenBank/DDBJ databases">
        <title>Whole genome-based taxonomy of the Shewanellaceae.</title>
        <authorList>
            <person name="Martin-Rodriguez A.J."/>
        </authorList>
    </citation>
    <scope>NUCLEOTIDE SEQUENCE [LARGE SCALE GENOMIC DNA]</scope>
    <source>
        <strain evidence="1 2">DSM 17177</strain>
    </source>
</reference>
<gene>
    <name evidence="1" type="ORF">L2764_19825</name>
</gene>